<evidence type="ECO:0008006" key="3">
    <source>
        <dbReference type="Google" id="ProtNLM"/>
    </source>
</evidence>
<dbReference type="Proteomes" id="UP000004221">
    <property type="component" value="Unassembled WGS sequence"/>
</dbReference>
<comment type="caution">
    <text evidence="1">The sequence shown here is derived from an EMBL/GenBank/DDBJ whole genome shotgun (WGS) entry which is preliminary data.</text>
</comment>
<dbReference type="EMBL" id="CAGS01000263">
    <property type="protein sequence ID" value="CCF84382.1"/>
    <property type="molecule type" value="Genomic_DNA"/>
</dbReference>
<protein>
    <recommendedName>
        <fullName evidence="3">YdhG-like domain-containing protein</fullName>
    </recommendedName>
</protein>
<dbReference type="RefSeq" id="WP_008478509.1">
    <property type="nucleotide sequence ID" value="NZ_CAGS01000263.1"/>
</dbReference>
<evidence type="ECO:0000313" key="1">
    <source>
        <dbReference type="EMBL" id="CCF84382.1"/>
    </source>
</evidence>
<gene>
    <name evidence="1" type="ORF">NITHO_3350013</name>
</gene>
<name>I4EI70_9BACT</name>
<proteinExistence type="predicted"/>
<organism evidence="1 2">
    <name type="scientific">Nitrolancea hollandica Lb</name>
    <dbReference type="NCBI Taxonomy" id="1129897"/>
    <lineage>
        <taxon>Bacteria</taxon>
        <taxon>Pseudomonadati</taxon>
        <taxon>Thermomicrobiota</taxon>
        <taxon>Thermomicrobia</taxon>
        <taxon>Sphaerobacterales</taxon>
        <taxon>Sphaerobacterineae</taxon>
        <taxon>Sphaerobacteraceae</taxon>
        <taxon>Nitrolancea</taxon>
    </lineage>
</organism>
<accession>I4EI70</accession>
<evidence type="ECO:0000313" key="2">
    <source>
        <dbReference type="Proteomes" id="UP000004221"/>
    </source>
</evidence>
<keyword evidence="2" id="KW-1185">Reference proteome</keyword>
<sequence>MSTETTEIHTLDELRTLRDRLLPMLQIVGAEYDTRTEPGYPVIFDNVEDGGYFGINLDPGYGLYIMTDGQQIVAQLNIIAWRTDVRSSANKEKFASLPFDGVRPVSNEMSDGQLRNLISELLSHWNRQPLNIRTSDS</sequence>
<dbReference type="OrthoDB" id="163118at2"/>
<reference evidence="1 2" key="1">
    <citation type="journal article" date="2012" name="ISME J.">
        <title>Nitrification expanded: discovery, physiology and genomics of a nitrite-oxidizing bacterium from the phylum Chloroflexi.</title>
        <authorList>
            <person name="Sorokin D.Y."/>
            <person name="Lucker S."/>
            <person name="Vejmelkova D."/>
            <person name="Kostrikina N.A."/>
            <person name="Kleerebezem R."/>
            <person name="Rijpstra W.I."/>
            <person name="Damste J.S."/>
            <person name="Le Paslier D."/>
            <person name="Muyzer G."/>
            <person name="Wagner M."/>
            <person name="van Loosdrecht M.C."/>
            <person name="Daims H."/>
        </authorList>
    </citation>
    <scope>NUCLEOTIDE SEQUENCE [LARGE SCALE GENOMIC DNA]</scope>
    <source>
        <strain evidence="2">none</strain>
    </source>
</reference>
<dbReference type="AlphaFoldDB" id="I4EI70"/>